<evidence type="ECO:0000313" key="2">
    <source>
        <dbReference type="Proteomes" id="UP001050975"/>
    </source>
</evidence>
<dbReference type="Proteomes" id="UP001050975">
    <property type="component" value="Unassembled WGS sequence"/>
</dbReference>
<comment type="caution">
    <text evidence="1">The sequence shown here is derived from an EMBL/GenBank/DDBJ whole genome shotgun (WGS) entry which is preliminary data.</text>
</comment>
<evidence type="ECO:0000313" key="1">
    <source>
        <dbReference type="EMBL" id="GET35855.1"/>
    </source>
</evidence>
<proteinExistence type="predicted"/>
<organism evidence="1 2">
    <name type="scientific">Microseira wollei NIES-4236</name>
    <dbReference type="NCBI Taxonomy" id="2530354"/>
    <lineage>
        <taxon>Bacteria</taxon>
        <taxon>Bacillati</taxon>
        <taxon>Cyanobacteriota</taxon>
        <taxon>Cyanophyceae</taxon>
        <taxon>Oscillatoriophycideae</taxon>
        <taxon>Aerosakkonematales</taxon>
        <taxon>Aerosakkonemataceae</taxon>
        <taxon>Microseira</taxon>
    </lineage>
</organism>
<name>A0AAV3X234_9CYAN</name>
<accession>A0AAV3X234</accession>
<dbReference type="EMBL" id="BLAY01000005">
    <property type="protein sequence ID" value="GET35855.1"/>
    <property type="molecule type" value="Genomic_DNA"/>
</dbReference>
<reference evidence="1" key="1">
    <citation type="submission" date="2019-10" db="EMBL/GenBank/DDBJ databases">
        <title>Draft genome sequece of Microseira wollei NIES-4236.</title>
        <authorList>
            <person name="Yamaguchi H."/>
            <person name="Suzuki S."/>
            <person name="Kawachi M."/>
        </authorList>
    </citation>
    <scope>NUCLEOTIDE SEQUENCE</scope>
    <source>
        <strain evidence="1">NIES-4236</strain>
    </source>
</reference>
<keyword evidence="2" id="KW-1185">Reference proteome</keyword>
<gene>
    <name evidence="1" type="ORF">MiSe_06020</name>
</gene>
<protein>
    <submittedName>
        <fullName evidence="1">Uncharacterized protein</fullName>
    </submittedName>
</protein>
<dbReference type="AlphaFoldDB" id="A0AAV3X234"/>
<sequence>MVNGLVGNDTNRTLEFAQICEEGRGKALSSFCGGVLVKHQNDSAIAFYSQQISTPCTARIFTSQLETLYQLVQPESSELIQQLG</sequence>